<evidence type="ECO:0000256" key="2">
    <source>
        <dbReference type="ARBA" id="ARBA00022729"/>
    </source>
</evidence>
<feature type="domain" description="Leucine-binding protein" evidence="4">
    <location>
        <begin position="40"/>
        <end position="351"/>
    </location>
</feature>
<comment type="caution">
    <text evidence="5">The sequence shown here is derived from an EMBL/GenBank/DDBJ whole genome shotgun (WGS) entry which is preliminary data.</text>
</comment>
<sequence>MIARRPFLIQLGRAAAAGVATASAGRAWSAATPGVSADAVTIGASVGLTGATAVGGQGHVAGIRAAFDEINRAGGIHGRMLRLDARDDAYDPKRSLQNVTAMVESGSVFALMSMVGTGSNLATNPMTEAAGVPVVGPITGAESLRRADQRFTFHVRPSYYDEVAYMVTQFVQMGHRDLAVVFLDNAFGKEILGYTKRAFAEAKVRALAEVSLAGDGKNAADCADQVLRSKAGAVILATTGAANTDFVLAVRSRGSSLPMVGLSLTFNDGQRLGKNTAGLASTLVFPPFKSDKYAIIRRFWASMHAAKQTSQANSAIESWWNAQVLAQGLRRAGRDLTRERFRAGLVGMRDFGMDELLVSFPDKAPYVGMKQVSLGVFSPDGILRT</sequence>
<protein>
    <submittedName>
        <fullName evidence="5">ABC transporter substrate-binding protein</fullName>
    </submittedName>
</protein>
<organism evidence="5 6">
    <name type="scientific">Ramlibacter pallidus</name>
    <dbReference type="NCBI Taxonomy" id="2780087"/>
    <lineage>
        <taxon>Bacteria</taxon>
        <taxon>Pseudomonadati</taxon>
        <taxon>Pseudomonadota</taxon>
        <taxon>Betaproteobacteria</taxon>
        <taxon>Burkholderiales</taxon>
        <taxon>Comamonadaceae</taxon>
        <taxon>Ramlibacter</taxon>
    </lineage>
</organism>
<evidence type="ECO:0000259" key="4">
    <source>
        <dbReference type="Pfam" id="PF13458"/>
    </source>
</evidence>
<dbReference type="Pfam" id="PF13458">
    <property type="entry name" value="Peripla_BP_6"/>
    <property type="match status" value="1"/>
</dbReference>
<dbReference type="PANTHER" id="PTHR47235">
    <property type="entry name" value="BLR6548 PROTEIN"/>
    <property type="match status" value="1"/>
</dbReference>
<dbReference type="InterPro" id="IPR028082">
    <property type="entry name" value="Peripla_BP_I"/>
</dbReference>
<name>A0ABR9S6V2_9BURK</name>
<keyword evidence="2 3" id="KW-0732">Signal</keyword>
<gene>
    <name evidence="5" type="ORF">IM787_14395</name>
</gene>
<reference evidence="5 6" key="1">
    <citation type="submission" date="2020-10" db="EMBL/GenBank/DDBJ databases">
        <title>Ramlibacter sp. HM2 16S ribosomal RNA gene Genome sequencing and assembly.</title>
        <authorList>
            <person name="Kang M."/>
        </authorList>
    </citation>
    <scope>NUCLEOTIDE SEQUENCE [LARGE SCALE GENOMIC DNA]</scope>
    <source>
        <strain evidence="5 6">HM2</strain>
    </source>
</reference>
<accession>A0ABR9S6V2</accession>
<comment type="similarity">
    <text evidence="1">Belongs to the leucine-binding protein family.</text>
</comment>
<feature type="signal peptide" evidence="3">
    <location>
        <begin position="1"/>
        <end position="22"/>
    </location>
</feature>
<evidence type="ECO:0000256" key="1">
    <source>
        <dbReference type="ARBA" id="ARBA00010062"/>
    </source>
</evidence>
<dbReference type="RefSeq" id="WP_193677374.1">
    <property type="nucleotide sequence ID" value="NZ_JADDIV010000004.1"/>
</dbReference>
<dbReference type="Proteomes" id="UP000806285">
    <property type="component" value="Unassembled WGS sequence"/>
</dbReference>
<evidence type="ECO:0000313" key="6">
    <source>
        <dbReference type="Proteomes" id="UP000806285"/>
    </source>
</evidence>
<dbReference type="PANTHER" id="PTHR47235:SF1">
    <property type="entry name" value="BLR6548 PROTEIN"/>
    <property type="match status" value="1"/>
</dbReference>
<evidence type="ECO:0000313" key="5">
    <source>
        <dbReference type="EMBL" id="MBE7368747.1"/>
    </source>
</evidence>
<dbReference type="Gene3D" id="3.40.50.2300">
    <property type="match status" value="2"/>
</dbReference>
<dbReference type="CDD" id="cd06326">
    <property type="entry name" value="PBP1_ABC_ligand_binding-like"/>
    <property type="match status" value="1"/>
</dbReference>
<dbReference type="SUPFAM" id="SSF53822">
    <property type="entry name" value="Periplasmic binding protein-like I"/>
    <property type="match status" value="1"/>
</dbReference>
<dbReference type="InterPro" id="IPR028081">
    <property type="entry name" value="Leu-bd"/>
</dbReference>
<dbReference type="EMBL" id="JADDIV010000004">
    <property type="protein sequence ID" value="MBE7368747.1"/>
    <property type="molecule type" value="Genomic_DNA"/>
</dbReference>
<evidence type="ECO:0000256" key="3">
    <source>
        <dbReference type="SAM" id="SignalP"/>
    </source>
</evidence>
<keyword evidence="6" id="KW-1185">Reference proteome</keyword>
<feature type="chain" id="PRO_5045793721" evidence="3">
    <location>
        <begin position="23"/>
        <end position="385"/>
    </location>
</feature>
<proteinExistence type="inferred from homology"/>